<keyword evidence="16" id="KW-1185">Reference proteome</keyword>
<evidence type="ECO:0000256" key="6">
    <source>
        <dbReference type="ARBA" id="ARBA00022723"/>
    </source>
</evidence>
<comment type="catalytic activity">
    <reaction evidence="12">
        <text>L-threonyl-[protein] + ATP = O-phospho-L-threonyl-[protein] + ADP + H(+)</text>
        <dbReference type="Rhea" id="RHEA:46608"/>
        <dbReference type="Rhea" id="RHEA-COMP:11060"/>
        <dbReference type="Rhea" id="RHEA-COMP:11605"/>
        <dbReference type="ChEBI" id="CHEBI:15378"/>
        <dbReference type="ChEBI" id="CHEBI:30013"/>
        <dbReference type="ChEBI" id="CHEBI:30616"/>
        <dbReference type="ChEBI" id="CHEBI:61977"/>
        <dbReference type="ChEBI" id="CHEBI:456216"/>
        <dbReference type="EC" id="2.7.11.1"/>
    </reaction>
</comment>
<dbReference type="PROSITE" id="PS50011">
    <property type="entry name" value="PROTEIN_KINASE_DOM"/>
    <property type="match status" value="1"/>
</dbReference>
<dbReference type="Ensembl" id="ENSOMYT00000046393.2">
    <property type="protein sequence ID" value="ENSOMYP00000042525.2"/>
    <property type="gene ID" value="ENSOMYG00000019649.2"/>
</dbReference>
<accession>A0A8C7QVN5</accession>
<protein>
    <recommendedName>
        <fullName evidence="3">non-specific serine/threonine protein kinase</fullName>
        <ecNumber evidence="3">2.7.11.1</ecNumber>
    </recommendedName>
</protein>
<evidence type="ECO:0000256" key="9">
    <source>
        <dbReference type="ARBA" id="ARBA00022840"/>
    </source>
</evidence>
<dbReference type="EC" id="2.7.11.1" evidence="3"/>
<feature type="domain" description="Protein kinase" evidence="14">
    <location>
        <begin position="1"/>
        <end position="201"/>
    </location>
</feature>
<dbReference type="GeneTree" id="ENSGT00940000158050"/>
<dbReference type="Pfam" id="PF00069">
    <property type="entry name" value="Pkinase"/>
    <property type="match status" value="1"/>
</dbReference>
<comment type="catalytic activity">
    <reaction evidence="13">
        <text>L-seryl-[protein] + ATP = O-phospho-L-seryl-[protein] + ADP + H(+)</text>
        <dbReference type="Rhea" id="RHEA:17989"/>
        <dbReference type="Rhea" id="RHEA-COMP:9863"/>
        <dbReference type="Rhea" id="RHEA-COMP:11604"/>
        <dbReference type="ChEBI" id="CHEBI:15378"/>
        <dbReference type="ChEBI" id="CHEBI:29999"/>
        <dbReference type="ChEBI" id="CHEBI:30616"/>
        <dbReference type="ChEBI" id="CHEBI:83421"/>
        <dbReference type="ChEBI" id="CHEBI:456216"/>
        <dbReference type="EC" id="2.7.11.1"/>
    </reaction>
</comment>
<dbReference type="SUPFAM" id="SSF56112">
    <property type="entry name" value="Protein kinase-like (PK-like)"/>
    <property type="match status" value="1"/>
</dbReference>
<proteinExistence type="predicted"/>
<comment type="cofactor">
    <cofactor evidence="2">
        <name>Mg(2+)</name>
        <dbReference type="ChEBI" id="CHEBI:18420"/>
    </cofactor>
</comment>
<keyword evidence="6" id="KW-0479">Metal-binding</keyword>
<keyword evidence="9" id="KW-0067">ATP-binding</keyword>
<comment type="cofactor">
    <cofactor evidence="1">
        <name>Mn(2+)</name>
        <dbReference type="ChEBI" id="CHEBI:29035"/>
    </cofactor>
</comment>
<dbReference type="PANTHER" id="PTHR24346:SF94">
    <property type="entry name" value="NON-SPECIFIC SERINE_THREONINE PROTEIN KINASE"/>
    <property type="match status" value="1"/>
</dbReference>
<evidence type="ECO:0000256" key="4">
    <source>
        <dbReference type="ARBA" id="ARBA00022527"/>
    </source>
</evidence>
<evidence type="ECO:0000256" key="10">
    <source>
        <dbReference type="ARBA" id="ARBA00022842"/>
    </source>
</evidence>
<dbReference type="InterPro" id="IPR011009">
    <property type="entry name" value="Kinase-like_dom_sf"/>
</dbReference>
<evidence type="ECO:0000256" key="5">
    <source>
        <dbReference type="ARBA" id="ARBA00022679"/>
    </source>
</evidence>
<keyword evidence="4" id="KW-0723">Serine/threonine-protein kinase</keyword>
<dbReference type="InterPro" id="IPR000719">
    <property type="entry name" value="Prot_kinase_dom"/>
</dbReference>
<evidence type="ECO:0000256" key="2">
    <source>
        <dbReference type="ARBA" id="ARBA00001946"/>
    </source>
</evidence>
<dbReference type="GO" id="GO:0005737">
    <property type="term" value="C:cytoplasm"/>
    <property type="evidence" value="ECO:0007669"/>
    <property type="project" value="TreeGrafter"/>
</dbReference>
<evidence type="ECO:0000313" key="16">
    <source>
        <dbReference type="Proteomes" id="UP000694395"/>
    </source>
</evidence>
<organism evidence="15 16">
    <name type="scientific">Oncorhynchus mykiss</name>
    <name type="common">Rainbow trout</name>
    <name type="synonym">Salmo gairdneri</name>
    <dbReference type="NCBI Taxonomy" id="8022"/>
    <lineage>
        <taxon>Eukaryota</taxon>
        <taxon>Metazoa</taxon>
        <taxon>Chordata</taxon>
        <taxon>Craniata</taxon>
        <taxon>Vertebrata</taxon>
        <taxon>Euteleostomi</taxon>
        <taxon>Actinopterygii</taxon>
        <taxon>Neopterygii</taxon>
        <taxon>Teleostei</taxon>
        <taxon>Protacanthopterygii</taxon>
        <taxon>Salmoniformes</taxon>
        <taxon>Salmonidae</taxon>
        <taxon>Salmoninae</taxon>
        <taxon>Oncorhynchus</taxon>
    </lineage>
</organism>
<evidence type="ECO:0000256" key="3">
    <source>
        <dbReference type="ARBA" id="ARBA00012513"/>
    </source>
</evidence>
<dbReference type="FunFam" id="1.10.510.10:FF:000245">
    <property type="entry name" value="serine/threonine-protein kinase STK11"/>
    <property type="match status" value="1"/>
</dbReference>
<dbReference type="SMART" id="SM00220">
    <property type="entry name" value="S_TKc"/>
    <property type="match status" value="1"/>
</dbReference>
<evidence type="ECO:0000256" key="7">
    <source>
        <dbReference type="ARBA" id="ARBA00022741"/>
    </source>
</evidence>
<keyword evidence="8" id="KW-0418">Kinase</keyword>
<dbReference type="Gene3D" id="1.10.510.10">
    <property type="entry name" value="Transferase(Phosphotransferase) domain 1"/>
    <property type="match status" value="1"/>
</dbReference>
<dbReference type="Proteomes" id="UP000694395">
    <property type="component" value="Chromosome 1"/>
</dbReference>
<keyword evidence="11" id="KW-0464">Manganese</keyword>
<sequence length="272" mass="30412">MKQLPPCLFSLTLPTYMVIEYCVCGMQEMLDSVDEKRFPVFQAHGYFCQLLDGLEYLHSQGTVYKDIKPGNLLLTTDGALKISDLGVAETCPRKALGPSDDVCVPLGSPAFHPPEIANGLDTFSGFKVDIWSAGVTLYNITTSLYPFEGDNIYKLFENIGKGHYSVPEECGPLLSGLLRGMLEYDPEKRFSIQHIRLHNWVRKKHPAMEPLVSMPPSADGRDAWCSMTVLPYLEHLHGYTDQDDDELFDGAGDIYSQGFTMPGEIQRYGGRE</sequence>
<evidence type="ECO:0000256" key="1">
    <source>
        <dbReference type="ARBA" id="ARBA00001936"/>
    </source>
</evidence>
<evidence type="ECO:0000256" key="8">
    <source>
        <dbReference type="ARBA" id="ARBA00022777"/>
    </source>
</evidence>
<evidence type="ECO:0000313" key="15">
    <source>
        <dbReference type="Ensembl" id="ENSOMYP00000042525.2"/>
    </source>
</evidence>
<reference evidence="15" key="2">
    <citation type="submission" date="2025-08" db="UniProtKB">
        <authorList>
            <consortium name="Ensembl"/>
        </authorList>
    </citation>
    <scope>IDENTIFICATION</scope>
</reference>
<dbReference type="AlphaFoldDB" id="A0A8C7QVN5"/>
<reference evidence="15" key="3">
    <citation type="submission" date="2025-09" db="UniProtKB">
        <authorList>
            <consortium name="Ensembl"/>
        </authorList>
    </citation>
    <scope>IDENTIFICATION</scope>
</reference>
<keyword evidence="5" id="KW-0808">Transferase</keyword>
<keyword evidence="10" id="KW-0460">Magnesium</keyword>
<reference evidence="15" key="1">
    <citation type="submission" date="2020-07" db="EMBL/GenBank/DDBJ databases">
        <title>A long reads based de novo assembly of the rainbow trout Arlee double haploid line genome.</title>
        <authorList>
            <person name="Gao G."/>
            <person name="Palti Y."/>
        </authorList>
    </citation>
    <scope>NUCLEOTIDE SEQUENCE [LARGE SCALE GENOMIC DNA]</scope>
</reference>
<dbReference type="GO" id="GO:0046872">
    <property type="term" value="F:metal ion binding"/>
    <property type="evidence" value="ECO:0007669"/>
    <property type="project" value="UniProtKB-KW"/>
</dbReference>
<keyword evidence="7" id="KW-0547">Nucleotide-binding</keyword>
<evidence type="ECO:0000256" key="11">
    <source>
        <dbReference type="ARBA" id="ARBA00023211"/>
    </source>
</evidence>
<evidence type="ECO:0000256" key="13">
    <source>
        <dbReference type="ARBA" id="ARBA00048679"/>
    </source>
</evidence>
<dbReference type="PANTHER" id="PTHR24346">
    <property type="entry name" value="MAP/MICROTUBULE AFFINITY-REGULATING KINASE"/>
    <property type="match status" value="1"/>
</dbReference>
<dbReference type="GO" id="GO:0035556">
    <property type="term" value="P:intracellular signal transduction"/>
    <property type="evidence" value="ECO:0007669"/>
    <property type="project" value="TreeGrafter"/>
</dbReference>
<evidence type="ECO:0000259" key="14">
    <source>
        <dbReference type="PROSITE" id="PS50011"/>
    </source>
</evidence>
<dbReference type="GO" id="GO:0005524">
    <property type="term" value="F:ATP binding"/>
    <property type="evidence" value="ECO:0007669"/>
    <property type="project" value="UniProtKB-KW"/>
</dbReference>
<evidence type="ECO:0000256" key="12">
    <source>
        <dbReference type="ARBA" id="ARBA00047899"/>
    </source>
</evidence>
<name>A0A8C7QVN5_ONCMY</name>
<dbReference type="GO" id="GO:0004674">
    <property type="term" value="F:protein serine/threonine kinase activity"/>
    <property type="evidence" value="ECO:0007669"/>
    <property type="project" value="UniProtKB-KW"/>
</dbReference>